<dbReference type="Proteomes" id="UP000076798">
    <property type="component" value="Unassembled WGS sequence"/>
</dbReference>
<sequence length="451" mass="51892">MSGSFIHPKRFASVGENRTHREQSLLMVRRGEYARFFDLWDSYESSPGSDVLWWQEGEWAAIEELWHHLEEDKIPPEHVEQTKAVIHAHNVQTLRLIDGGGRSDCRTKEQTIRDVSRYLRVGGDNGLSLLREGLVPYIQRLPRRPQRVLFPLIMEAMLINWIRHPNHDRRLRKTLRAAILEALNPIFMQCPKECSCPKPRGRHPPPLMRDIGFATQLLLLSEHYNWRNFAFFVLFYITKDFQNNPTDFNSPASLVSLSRRLRDAEFDLESEPYETFFVHAIQDFCADLGAVPRGLEGIDDFGNGSKRSRRVILRQSRANQELSEEALKEVSRWLLLRSHIIALAQGFEDIQLQQEALGSHYSLFAPYLSSDESESDSDSHRSSSSPSLSTAPSSSVLTPPPSSPSSSASHEQESLSITLSQKKRKEREDEPETLLGWVHNSFRSVRRRFSY</sequence>
<feature type="compositionally biased region" description="Low complexity" evidence="1">
    <location>
        <begin position="382"/>
        <end position="397"/>
    </location>
</feature>
<reference evidence="2 3" key="1">
    <citation type="journal article" date="2016" name="Mol. Biol. Evol.">
        <title>Comparative Genomics of Early-Diverging Mushroom-Forming Fungi Provides Insights into the Origins of Lignocellulose Decay Capabilities.</title>
        <authorList>
            <person name="Nagy L.G."/>
            <person name="Riley R."/>
            <person name="Tritt A."/>
            <person name="Adam C."/>
            <person name="Daum C."/>
            <person name="Floudas D."/>
            <person name="Sun H."/>
            <person name="Yadav J.S."/>
            <person name="Pangilinan J."/>
            <person name="Larsson K.H."/>
            <person name="Matsuura K."/>
            <person name="Barry K."/>
            <person name="Labutti K."/>
            <person name="Kuo R."/>
            <person name="Ohm R.A."/>
            <person name="Bhattacharya S.S."/>
            <person name="Shirouzu T."/>
            <person name="Yoshinaga Y."/>
            <person name="Martin F.M."/>
            <person name="Grigoriev I.V."/>
            <person name="Hibbett D.S."/>
        </authorList>
    </citation>
    <scope>NUCLEOTIDE SEQUENCE [LARGE SCALE GENOMIC DNA]</scope>
    <source>
        <strain evidence="2 3">HHB10207 ss-3</strain>
    </source>
</reference>
<feature type="region of interest" description="Disordered" evidence="1">
    <location>
        <begin position="372"/>
        <end position="433"/>
    </location>
</feature>
<evidence type="ECO:0000313" key="3">
    <source>
        <dbReference type="Proteomes" id="UP000076798"/>
    </source>
</evidence>
<accession>A0A166AVH0</accession>
<gene>
    <name evidence="2" type="ORF">SISSUDRAFT_1121420</name>
</gene>
<organism evidence="2 3">
    <name type="scientific">Sistotremastrum suecicum HHB10207 ss-3</name>
    <dbReference type="NCBI Taxonomy" id="1314776"/>
    <lineage>
        <taxon>Eukaryota</taxon>
        <taxon>Fungi</taxon>
        <taxon>Dikarya</taxon>
        <taxon>Basidiomycota</taxon>
        <taxon>Agaricomycotina</taxon>
        <taxon>Agaricomycetes</taxon>
        <taxon>Sistotremastrales</taxon>
        <taxon>Sistotremastraceae</taxon>
        <taxon>Sistotremastrum</taxon>
    </lineage>
</organism>
<dbReference type="EMBL" id="KV428130">
    <property type="protein sequence ID" value="KZT35719.1"/>
    <property type="molecule type" value="Genomic_DNA"/>
</dbReference>
<name>A0A166AVH0_9AGAM</name>
<keyword evidence="3" id="KW-1185">Reference proteome</keyword>
<dbReference type="AlphaFoldDB" id="A0A166AVH0"/>
<evidence type="ECO:0000256" key="1">
    <source>
        <dbReference type="SAM" id="MobiDB-lite"/>
    </source>
</evidence>
<proteinExistence type="predicted"/>
<evidence type="ECO:0000313" key="2">
    <source>
        <dbReference type="EMBL" id="KZT35719.1"/>
    </source>
</evidence>
<protein>
    <submittedName>
        <fullName evidence="2">Uncharacterized protein</fullName>
    </submittedName>
</protein>